<protein>
    <submittedName>
        <fullName evidence="9">Membrane protein</fullName>
    </submittedName>
</protein>
<dbReference type="PANTHER" id="PTHR34390">
    <property type="entry name" value="UPF0442 PROTEIN YJJB-RELATED"/>
    <property type="match status" value="1"/>
</dbReference>
<keyword evidence="3 7" id="KW-0812">Transmembrane</keyword>
<evidence type="ECO:0000313" key="10">
    <source>
        <dbReference type="Proteomes" id="UP001144204"/>
    </source>
</evidence>
<keyword evidence="10" id="KW-1185">Reference proteome</keyword>
<evidence type="ECO:0000256" key="3">
    <source>
        <dbReference type="ARBA" id="ARBA00022692"/>
    </source>
</evidence>
<gene>
    <name evidence="9" type="ORF">WR164_05650</name>
</gene>
<evidence type="ECO:0000313" key="9">
    <source>
        <dbReference type="EMBL" id="GLB46586.1"/>
    </source>
</evidence>
<organism evidence="9 10">
    <name type="scientific">Philodulcilactobacillus myokoensis</name>
    <dbReference type="NCBI Taxonomy" id="2929573"/>
    <lineage>
        <taxon>Bacteria</taxon>
        <taxon>Bacillati</taxon>
        <taxon>Bacillota</taxon>
        <taxon>Bacilli</taxon>
        <taxon>Lactobacillales</taxon>
        <taxon>Lactobacillaceae</taxon>
        <taxon>Philodulcilactobacillus</taxon>
    </lineage>
</organism>
<evidence type="ECO:0000256" key="5">
    <source>
        <dbReference type="ARBA" id="ARBA00023136"/>
    </source>
</evidence>
<feature type="domain" description="Threonine/serine exporter-like N-terminal" evidence="8">
    <location>
        <begin position="14"/>
        <end position="250"/>
    </location>
</feature>
<feature type="transmembrane region" description="Helical" evidence="7">
    <location>
        <begin position="197"/>
        <end position="219"/>
    </location>
</feature>
<dbReference type="GO" id="GO:0022857">
    <property type="term" value="F:transmembrane transporter activity"/>
    <property type="evidence" value="ECO:0007669"/>
    <property type="project" value="InterPro"/>
</dbReference>
<keyword evidence="4 7" id="KW-1133">Transmembrane helix</keyword>
<evidence type="ECO:0000259" key="8">
    <source>
        <dbReference type="Pfam" id="PF06738"/>
    </source>
</evidence>
<reference evidence="9" key="1">
    <citation type="submission" date="2022-07" db="EMBL/GenBank/DDBJ databases">
        <authorList>
            <person name="Kouya T."/>
            <person name="Ishiyama Y."/>
        </authorList>
    </citation>
    <scope>NUCLEOTIDE SEQUENCE</scope>
    <source>
        <strain evidence="9">WR16-4</strain>
    </source>
</reference>
<feature type="transmembrane region" description="Helical" evidence="7">
    <location>
        <begin position="231"/>
        <end position="250"/>
    </location>
</feature>
<feature type="transmembrane region" description="Helical" evidence="7">
    <location>
        <begin position="141"/>
        <end position="160"/>
    </location>
</feature>
<proteinExistence type="inferred from homology"/>
<dbReference type="EMBL" id="BRPL01000002">
    <property type="protein sequence ID" value="GLB46586.1"/>
    <property type="molecule type" value="Genomic_DNA"/>
</dbReference>
<dbReference type="InterPro" id="IPR050539">
    <property type="entry name" value="ThrE_Dicarb/AminoAcid_Exp"/>
</dbReference>
<dbReference type="PANTHER" id="PTHR34390:SF2">
    <property type="entry name" value="SUCCINATE TRANSPORTER SUBUNIT YJJP-RELATED"/>
    <property type="match status" value="1"/>
</dbReference>
<dbReference type="GO" id="GO:0005886">
    <property type="term" value="C:plasma membrane"/>
    <property type="evidence" value="ECO:0007669"/>
    <property type="project" value="UniProtKB-SubCell"/>
</dbReference>
<dbReference type="Proteomes" id="UP001144204">
    <property type="component" value="Unassembled WGS sequence"/>
</dbReference>
<accession>A0A9W6B0N1</accession>
<keyword evidence="2" id="KW-1003">Cell membrane</keyword>
<reference evidence="9" key="2">
    <citation type="journal article" date="2023" name="PLoS ONE">
        <title>Philodulcilactobacillus myokoensis gen. nov., sp. nov., a fructophilic, acidophilic, and agar-phobic lactic acid bacterium isolated from fermented vegetable extracts.</title>
        <authorList>
            <person name="Kouya T."/>
            <person name="Ishiyama Y."/>
            <person name="Ohashi S."/>
            <person name="Kumakubo R."/>
            <person name="Yamazaki T."/>
            <person name="Otaki T."/>
        </authorList>
    </citation>
    <scope>NUCLEOTIDE SEQUENCE</scope>
    <source>
        <strain evidence="9">WR16-4</strain>
    </source>
</reference>
<evidence type="ECO:0000256" key="1">
    <source>
        <dbReference type="ARBA" id="ARBA00004651"/>
    </source>
</evidence>
<dbReference type="GO" id="GO:0015744">
    <property type="term" value="P:succinate transport"/>
    <property type="evidence" value="ECO:0007669"/>
    <property type="project" value="TreeGrafter"/>
</dbReference>
<dbReference type="RefSeq" id="WP_286136050.1">
    <property type="nucleotide sequence ID" value="NZ_BRPL01000002.1"/>
</dbReference>
<comment type="similarity">
    <text evidence="6">Belongs to the ThrE exporter (TC 2.A.79) family.</text>
</comment>
<sequence length="251" mass="27508">MKDISERDQLVIETCLLAGKIMIENGSEMSRVTDTIDRISKNAHVEQARSYVTLTGIIMSAGPKVGSQVIAIERRGFDLEKISVVNDYSRKYGAGLITLHQFYNRLKHINEHVKTFPFWMQVFGAALVSGPLEIVFRGNLIDFWITCLIGIVGYIAYYAIDKYLNVQFISEFIAALLIGIFSILSVWFNLGTNIDDIIIGSIMPLVPGVPITNAVRDVLSGNLVSGPARGIEALMSACALGIGVAVAIKLL</sequence>
<evidence type="ECO:0000256" key="7">
    <source>
        <dbReference type="SAM" id="Phobius"/>
    </source>
</evidence>
<dbReference type="InterPro" id="IPR010619">
    <property type="entry name" value="ThrE-like_N"/>
</dbReference>
<evidence type="ECO:0000256" key="2">
    <source>
        <dbReference type="ARBA" id="ARBA00022475"/>
    </source>
</evidence>
<evidence type="ECO:0000256" key="6">
    <source>
        <dbReference type="ARBA" id="ARBA00034125"/>
    </source>
</evidence>
<name>A0A9W6B0N1_9LACO</name>
<comment type="subcellular location">
    <subcellularLocation>
        <location evidence="1">Cell membrane</location>
        <topology evidence="1">Multi-pass membrane protein</topology>
    </subcellularLocation>
</comment>
<dbReference type="AlphaFoldDB" id="A0A9W6B0N1"/>
<evidence type="ECO:0000256" key="4">
    <source>
        <dbReference type="ARBA" id="ARBA00022989"/>
    </source>
</evidence>
<feature type="transmembrane region" description="Helical" evidence="7">
    <location>
        <begin position="172"/>
        <end position="191"/>
    </location>
</feature>
<comment type="caution">
    <text evidence="9">The sequence shown here is derived from an EMBL/GenBank/DDBJ whole genome shotgun (WGS) entry which is preliminary data.</text>
</comment>
<dbReference type="Pfam" id="PF06738">
    <property type="entry name" value="ThrE"/>
    <property type="match status" value="1"/>
</dbReference>
<keyword evidence="5 7" id="KW-0472">Membrane</keyword>